<reference evidence="3" key="1">
    <citation type="submission" date="2018-08" db="EMBL/GenBank/DDBJ databases">
        <authorList>
            <person name="Rossello M."/>
        </authorList>
    </citation>
    <scope>NUCLEOTIDE SEQUENCE [LARGE SCALE GENOMIC DNA]</scope>
    <source>
        <strain evidence="3">cv. Chinese Spring</strain>
    </source>
</reference>
<accession>A0A3B6FWP3</accession>
<protein>
    <recommendedName>
        <fullName evidence="2">VQ domain-containing protein</fullName>
    </recommendedName>
</protein>
<dbReference type="AlphaFoldDB" id="A0A3B6FWP3"/>
<feature type="compositionally biased region" description="Gly residues" evidence="1">
    <location>
        <begin position="88"/>
        <end position="101"/>
    </location>
</feature>
<dbReference type="Gramene" id="TraesCS3B02G528800.1">
    <property type="protein sequence ID" value="TraesCS3B02G528800.1.cds1"/>
    <property type="gene ID" value="TraesCS3B02G528800"/>
</dbReference>
<keyword evidence="4" id="KW-1185">Reference proteome</keyword>
<dbReference type="EnsemblPlants" id="TraesCS3B02G528800.1">
    <property type="protein sequence ID" value="TraesCS3B02G528800.1.cds1"/>
    <property type="gene ID" value="TraesCS3B02G528800"/>
</dbReference>
<evidence type="ECO:0000313" key="4">
    <source>
        <dbReference type="Proteomes" id="UP000019116"/>
    </source>
</evidence>
<dbReference type="Gramene" id="TraesCS3B03G1318100.1">
    <property type="protein sequence ID" value="TraesCS3B03G1318100.1.CDS1"/>
    <property type="gene ID" value="TraesCS3B03G1318100"/>
</dbReference>
<organism evidence="3">
    <name type="scientific">Triticum aestivum</name>
    <name type="common">Wheat</name>
    <dbReference type="NCBI Taxonomy" id="4565"/>
    <lineage>
        <taxon>Eukaryota</taxon>
        <taxon>Viridiplantae</taxon>
        <taxon>Streptophyta</taxon>
        <taxon>Embryophyta</taxon>
        <taxon>Tracheophyta</taxon>
        <taxon>Spermatophyta</taxon>
        <taxon>Magnoliopsida</taxon>
        <taxon>Liliopsida</taxon>
        <taxon>Poales</taxon>
        <taxon>Poaceae</taxon>
        <taxon>BOP clade</taxon>
        <taxon>Pooideae</taxon>
        <taxon>Triticodae</taxon>
        <taxon>Triticeae</taxon>
        <taxon>Triticinae</taxon>
        <taxon>Triticum</taxon>
    </lineage>
</organism>
<feature type="region of interest" description="Disordered" evidence="1">
    <location>
        <begin position="86"/>
        <end position="106"/>
    </location>
</feature>
<feature type="region of interest" description="Disordered" evidence="1">
    <location>
        <begin position="1"/>
        <end position="30"/>
    </location>
</feature>
<dbReference type="Proteomes" id="UP000019116">
    <property type="component" value="Chromosome 3B"/>
</dbReference>
<dbReference type="Pfam" id="PF05678">
    <property type="entry name" value="VQ"/>
    <property type="match status" value="1"/>
</dbReference>
<evidence type="ECO:0000313" key="3">
    <source>
        <dbReference type="EnsemblPlants" id="TraesCS3B02G528800.1.cds1"/>
    </source>
</evidence>
<feature type="compositionally biased region" description="Low complexity" evidence="1">
    <location>
        <begin position="1"/>
        <end position="20"/>
    </location>
</feature>
<dbReference type="OMA" id="HWRTRDP"/>
<name>A0A3B6FWP3_WHEAT</name>
<reference evidence="3" key="2">
    <citation type="submission" date="2018-10" db="UniProtKB">
        <authorList>
            <consortium name="EnsemblPlants"/>
        </authorList>
    </citation>
    <scope>IDENTIFICATION</scope>
</reference>
<feature type="domain" description="VQ" evidence="2">
    <location>
        <begin position="34"/>
        <end position="57"/>
    </location>
</feature>
<evidence type="ECO:0000259" key="2">
    <source>
        <dbReference type="Pfam" id="PF05678"/>
    </source>
</evidence>
<dbReference type="OrthoDB" id="684831at2759"/>
<dbReference type="InterPro" id="IPR008889">
    <property type="entry name" value="VQ"/>
</dbReference>
<proteinExistence type="predicted"/>
<sequence>MSSSNNGGNNSTAGRGTTATPPRPHWRTRDPTATVVYVVPPSQFRSVVQQLTGAASPNTATSDAQRYIVAPCVVLANAGHAAVWSRAEGGGGEGASRGTGGDRTTTTTMRQMLEECMAWASDDHDEN</sequence>
<evidence type="ECO:0000256" key="1">
    <source>
        <dbReference type="SAM" id="MobiDB-lite"/>
    </source>
</evidence>